<dbReference type="PANTHER" id="PTHR33977">
    <property type="entry name" value="ZINC ION BINDING PROTEIN"/>
    <property type="match status" value="1"/>
</dbReference>
<comment type="caution">
    <text evidence="2">The sequence shown here is derived from an EMBL/GenBank/DDBJ whole genome shotgun (WGS) entry which is preliminary data.</text>
</comment>
<dbReference type="PANTHER" id="PTHR33977:SF1">
    <property type="entry name" value="ZINC ION BINDING PROTEIN"/>
    <property type="match status" value="1"/>
</dbReference>
<dbReference type="OrthoDB" id="6427366at2759"/>
<organism evidence="2 3">
    <name type="scientific">Araneus ventricosus</name>
    <name type="common">Orbweaver spider</name>
    <name type="synonym">Epeira ventricosa</name>
    <dbReference type="NCBI Taxonomy" id="182803"/>
    <lineage>
        <taxon>Eukaryota</taxon>
        <taxon>Metazoa</taxon>
        <taxon>Ecdysozoa</taxon>
        <taxon>Arthropoda</taxon>
        <taxon>Chelicerata</taxon>
        <taxon>Arachnida</taxon>
        <taxon>Araneae</taxon>
        <taxon>Araneomorphae</taxon>
        <taxon>Entelegynae</taxon>
        <taxon>Araneoidea</taxon>
        <taxon>Araneidae</taxon>
        <taxon>Araneus</taxon>
    </lineage>
</organism>
<accession>A0A4Y2R8F3</accession>
<evidence type="ECO:0000313" key="2">
    <source>
        <dbReference type="EMBL" id="GBN71105.1"/>
    </source>
</evidence>
<name>A0A4Y2R8F3_ARAVE</name>
<proteinExistence type="predicted"/>
<protein>
    <recommendedName>
        <fullName evidence="1">MULE transposase domain-containing protein</fullName>
    </recommendedName>
</protein>
<dbReference type="Pfam" id="PF10551">
    <property type="entry name" value="MULE"/>
    <property type="match status" value="1"/>
</dbReference>
<sequence length="347" mass="40802">MRHSHKLLCIDATDGTNFYDFHLLLLCIQDEYVKVMQLHILLPNNVDFHTLVVLFSSLRCKIPNQKVNTVMTDDDSCSFNAFNSVFGSNIKHLLCQWHVLNAWKRQLVSKVHDKSYRDKLLEKLLKIIYEKSFENRLSVFLKDYSNKWQKFNDYFVKNYSGRKELWATCLRKFPHGDTNTNNYCESSHNQLKTVYFERKYNRRIDELISKLLRIEKNRFLTNYSNVVNNVPAHSKLTKTVKEKHDRGVKIQDMDVVEYDGHWAVKSQSVKEKVYVADACGLMDHCYFKCTNINCAALCSHLYDRSCEDNSNLCKHIHKVHMLYSEIKTHVTDDFIEIDSEENSSAIS</sequence>
<evidence type="ECO:0000259" key="1">
    <source>
        <dbReference type="Pfam" id="PF10551"/>
    </source>
</evidence>
<gene>
    <name evidence="2" type="ORF">AVEN_105089_1</name>
</gene>
<keyword evidence="3" id="KW-1185">Reference proteome</keyword>
<dbReference type="Proteomes" id="UP000499080">
    <property type="component" value="Unassembled WGS sequence"/>
</dbReference>
<dbReference type="EMBL" id="BGPR01015913">
    <property type="protein sequence ID" value="GBN71105.1"/>
    <property type="molecule type" value="Genomic_DNA"/>
</dbReference>
<reference evidence="2 3" key="1">
    <citation type="journal article" date="2019" name="Sci. Rep.">
        <title>Orb-weaving spider Araneus ventricosus genome elucidates the spidroin gene catalogue.</title>
        <authorList>
            <person name="Kono N."/>
            <person name="Nakamura H."/>
            <person name="Ohtoshi R."/>
            <person name="Moran D.A.P."/>
            <person name="Shinohara A."/>
            <person name="Yoshida Y."/>
            <person name="Fujiwara M."/>
            <person name="Mori M."/>
            <person name="Tomita M."/>
            <person name="Arakawa K."/>
        </authorList>
    </citation>
    <scope>NUCLEOTIDE SEQUENCE [LARGE SCALE GENOMIC DNA]</scope>
</reference>
<dbReference type="InterPro" id="IPR018289">
    <property type="entry name" value="MULE_transposase_dom"/>
</dbReference>
<feature type="domain" description="MULE transposase" evidence="1">
    <location>
        <begin position="8"/>
        <end position="101"/>
    </location>
</feature>
<evidence type="ECO:0000313" key="3">
    <source>
        <dbReference type="Proteomes" id="UP000499080"/>
    </source>
</evidence>
<dbReference type="AlphaFoldDB" id="A0A4Y2R8F3"/>